<comment type="caution">
    <text evidence="10">The sequence shown here is derived from an EMBL/GenBank/DDBJ whole genome shotgun (WGS) entry which is preliminary data.</text>
</comment>
<dbReference type="Gene3D" id="1.10.101.10">
    <property type="entry name" value="PGBD-like superfamily/PGBD"/>
    <property type="match status" value="1"/>
</dbReference>
<evidence type="ECO:0000313" key="11">
    <source>
        <dbReference type="Proteomes" id="UP001596242"/>
    </source>
</evidence>
<feature type="compositionally biased region" description="Basic and acidic residues" evidence="7">
    <location>
        <begin position="79"/>
        <end position="94"/>
    </location>
</feature>
<feature type="compositionally biased region" description="Acidic residues" evidence="7">
    <location>
        <begin position="66"/>
        <end position="78"/>
    </location>
</feature>
<dbReference type="SUPFAM" id="SSF47090">
    <property type="entry name" value="PGBD-like"/>
    <property type="match status" value="1"/>
</dbReference>
<feature type="active site" description="Proton donor/acceptor" evidence="6">
    <location>
        <position position="264"/>
    </location>
</feature>
<name>A0ABW1LZS9_9ACTN</name>
<dbReference type="CDD" id="cd16913">
    <property type="entry name" value="YkuD_like"/>
    <property type="match status" value="1"/>
</dbReference>
<keyword evidence="11" id="KW-1185">Reference proteome</keyword>
<dbReference type="RefSeq" id="WP_386397870.1">
    <property type="nucleotide sequence ID" value="NZ_JBHSPT010000037.1"/>
</dbReference>
<evidence type="ECO:0000259" key="9">
    <source>
        <dbReference type="PROSITE" id="PS52029"/>
    </source>
</evidence>
<comment type="pathway">
    <text evidence="1 6">Cell wall biogenesis; peptidoglycan biosynthesis.</text>
</comment>
<accession>A0ABW1LZS9</accession>
<reference evidence="11" key="1">
    <citation type="journal article" date="2019" name="Int. J. Syst. Evol. Microbiol.">
        <title>The Global Catalogue of Microorganisms (GCM) 10K type strain sequencing project: providing services to taxonomists for standard genome sequencing and annotation.</title>
        <authorList>
            <consortium name="The Broad Institute Genomics Platform"/>
            <consortium name="The Broad Institute Genome Sequencing Center for Infectious Disease"/>
            <person name="Wu L."/>
            <person name="Ma J."/>
        </authorList>
    </citation>
    <scope>NUCLEOTIDE SEQUENCE [LARGE SCALE GENOMIC DNA]</scope>
    <source>
        <strain evidence="11">JCM 12763</strain>
    </source>
</reference>
<evidence type="ECO:0000256" key="4">
    <source>
        <dbReference type="ARBA" id="ARBA00022984"/>
    </source>
</evidence>
<dbReference type="PROSITE" id="PS52029">
    <property type="entry name" value="LD_TPASE"/>
    <property type="match status" value="1"/>
</dbReference>
<dbReference type="Gene3D" id="2.40.440.10">
    <property type="entry name" value="L,D-transpeptidase catalytic domain-like"/>
    <property type="match status" value="1"/>
</dbReference>
<feature type="active site" description="Nucleophile" evidence="6">
    <location>
        <position position="281"/>
    </location>
</feature>
<evidence type="ECO:0000256" key="6">
    <source>
        <dbReference type="PROSITE-ProRule" id="PRU01373"/>
    </source>
</evidence>
<feature type="domain" description="L,D-TPase catalytic" evidence="9">
    <location>
        <begin position="194"/>
        <end position="306"/>
    </location>
</feature>
<dbReference type="InterPro" id="IPR002477">
    <property type="entry name" value="Peptidoglycan-bd-like"/>
</dbReference>
<dbReference type="EMBL" id="JBHSPT010000037">
    <property type="protein sequence ID" value="MFC6056950.1"/>
    <property type="molecule type" value="Genomic_DNA"/>
</dbReference>
<evidence type="ECO:0000256" key="1">
    <source>
        <dbReference type="ARBA" id="ARBA00004752"/>
    </source>
</evidence>
<dbReference type="InterPro" id="IPR050979">
    <property type="entry name" value="LD-transpeptidase"/>
</dbReference>
<evidence type="ECO:0000256" key="2">
    <source>
        <dbReference type="ARBA" id="ARBA00022679"/>
    </source>
</evidence>
<keyword evidence="8" id="KW-0732">Signal</keyword>
<keyword evidence="3 6" id="KW-0133">Cell shape</keyword>
<evidence type="ECO:0000256" key="5">
    <source>
        <dbReference type="ARBA" id="ARBA00023316"/>
    </source>
</evidence>
<dbReference type="Pfam" id="PF03734">
    <property type="entry name" value="YkuD"/>
    <property type="match status" value="1"/>
</dbReference>
<keyword evidence="4 6" id="KW-0573">Peptidoglycan synthesis</keyword>
<dbReference type="PANTHER" id="PTHR30582">
    <property type="entry name" value="L,D-TRANSPEPTIDASE"/>
    <property type="match status" value="1"/>
</dbReference>
<sequence length="307" mass="32889">MRTTGMGTGTATRAVAVGVALAALAGGAVGCTVQPVDADGNGRSPVRIELPSGTPSAYRPSSDTGSDSDSDSGVDDGDGDGRRGEGSDAGDRPESVPARVLWSPGDSGRDVRELQARLRQIAWLFDGPTGTYDGPTREAVEGFQSKRGLPRTGRTDTVTWQRLLGMTREPGRWELYLMGGQPAAAPDARCRTGRVLCISKSSRTLRWMVDGRTLTTLPVRFGSDPTPTRDGVFEVYWKSRDHVSTLYDSPMPYAMFFSGGQAVHFSADFAARGYAGSSHGCVNVRDEAAIARLYEQVRNGDKVVVHR</sequence>
<organism evidence="10 11">
    <name type="scientific">Streptomyces pratens</name>
    <dbReference type="NCBI Taxonomy" id="887456"/>
    <lineage>
        <taxon>Bacteria</taxon>
        <taxon>Bacillati</taxon>
        <taxon>Actinomycetota</taxon>
        <taxon>Actinomycetes</taxon>
        <taxon>Kitasatosporales</taxon>
        <taxon>Streptomycetaceae</taxon>
        <taxon>Streptomyces</taxon>
    </lineage>
</organism>
<proteinExistence type="predicted"/>
<evidence type="ECO:0000256" key="7">
    <source>
        <dbReference type="SAM" id="MobiDB-lite"/>
    </source>
</evidence>
<dbReference type="PROSITE" id="PS51257">
    <property type="entry name" value="PROKAR_LIPOPROTEIN"/>
    <property type="match status" value="1"/>
</dbReference>
<evidence type="ECO:0000256" key="8">
    <source>
        <dbReference type="SAM" id="SignalP"/>
    </source>
</evidence>
<keyword evidence="5 6" id="KW-0961">Cell wall biogenesis/degradation</keyword>
<dbReference type="InterPro" id="IPR036366">
    <property type="entry name" value="PGBDSf"/>
</dbReference>
<dbReference type="Pfam" id="PF01471">
    <property type="entry name" value="PG_binding_1"/>
    <property type="match status" value="1"/>
</dbReference>
<dbReference type="InterPro" id="IPR005490">
    <property type="entry name" value="LD_TPept_cat_dom"/>
</dbReference>
<dbReference type="InterPro" id="IPR038063">
    <property type="entry name" value="Transpep_catalytic_dom"/>
</dbReference>
<dbReference type="InterPro" id="IPR036365">
    <property type="entry name" value="PGBD-like_sf"/>
</dbReference>
<dbReference type="Proteomes" id="UP001596242">
    <property type="component" value="Unassembled WGS sequence"/>
</dbReference>
<gene>
    <name evidence="10" type="ORF">ACFP50_16180</name>
</gene>
<dbReference type="PANTHER" id="PTHR30582:SF33">
    <property type="entry name" value="EXPORTED PROTEIN"/>
    <property type="match status" value="1"/>
</dbReference>
<protein>
    <submittedName>
        <fullName evidence="10">L,D-transpeptidase family protein</fullName>
    </submittedName>
</protein>
<evidence type="ECO:0000313" key="10">
    <source>
        <dbReference type="EMBL" id="MFC6056950.1"/>
    </source>
</evidence>
<feature type="region of interest" description="Disordered" evidence="7">
    <location>
        <begin position="35"/>
        <end position="108"/>
    </location>
</feature>
<evidence type="ECO:0000256" key="3">
    <source>
        <dbReference type="ARBA" id="ARBA00022960"/>
    </source>
</evidence>
<feature type="signal peptide" evidence="8">
    <location>
        <begin position="1"/>
        <end position="22"/>
    </location>
</feature>
<keyword evidence="2" id="KW-0808">Transferase</keyword>
<dbReference type="SUPFAM" id="SSF141523">
    <property type="entry name" value="L,D-transpeptidase catalytic domain-like"/>
    <property type="match status" value="1"/>
</dbReference>
<feature type="chain" id="PRO_5047540429" evidence="8">
    <location>
        <begin position="23"/>
        <end position="307"/>
    </location>
</feature>